<protein>
    <submittedName>
        <fullName evidence="2">Uncharacterized protein</fullName>
    </submittedName>
</protein>
<dbReference type="AlphaFoldDB" id="A0A6A7AK70"/>
<name>A0A6A7AK70_9PLEO</name>
<feature type="transmembrane region" description="Helical" evidence="1">
    <location>
        <begin position="29"/>
        <end position="50"/>
    </location>
</feature>
<evidence type="ECO:0000256" key="1">
    <source>
        <dbReference type="SAM" id="Phobius"/>
    </source>
</evidence>
<gene>
    <name evidence="2" type="ORF">CC86DRAFT_5133</name>
</gene>
<dbReference type="Proteomes" id="UP000799424">
    <property type="component" value="Unassembled WGS sequence"/>
</dbReference>
<sequence>MIYGGPRPICGGDLCFTSHSSTLPKGTGVWVASVAPATSYLSILHVYFLYRFSLIKLHHCFRRPPPRGGSTNRTAG</sequence>
<evidence type="ECO:0000313" key="2">
    <source>
        <dbReference type="EMBL" id="KAF2833117.1"/>
    </source>
</evidence>
<organism evidence="2 3">
    <name type="scientific">Ophiobolus disseminans</name>
    <dbReference type="NCBI Taxonomy" id="1469910"/>
    <lineage>
        <taxon>Eukaryota</taxon>
        <taxon>Fungi</taxon>
        <taxon>Dikarya</taxon>
        <taxon>Ascomycota</taxon>
        <taxon>Pezizomycotina</taxon>
        <taxon>Dothideomycetes</taxon>
        <taxon>Pleosporomycetidae</taxon>
        <taxon>Pleosporales</taxon>
        <taxon>Pleosporineae</taxon>
        <taxon>Phaeosphaeriaceae</taxon>
        <taxon>Ophiobolus</taxon>
    </lineage>
</organism>
<keyword evidence="1" id="KW-1133">Transmembrane helix</keyword>
<keyword evidence="1" id="KW-0812">Transmembrane</keyword>
<dbReference type="EMBL" id="MU006216">
    <property type="protein sequence ID" value="KAF2833117.1"/>
    <property type="molecule type" value="Genomic_DNA"/>
</dbReference>
<keyword evidence="1" id="KW-0472">Membrane</keyword>
<proteinExistence type="predicted"/>
<keyword evidence="3" id="KW-1185">Reference proteome</keyword>
<accession>A0A6A7AK70</accession>
<reference evidence="2" key="1">
    <citation type="journal article" date="2020" name="Stud. Mycol.">
        <title>101 Dothideomycetes genomes: a test case for predicting lifestyles and emergence of pathogens.</title>
        <authorList>
            <person name="Haridas S."/>
            <person name="Albert R."/>
            <person name="Binder M."/>
            <person name="Bloem J."/>
            <person name="Labutti K."/>
            <person name="Salamov A."/>
            <person name="Andreopoulos B."/>
            <person name="Baker S."/>
            <person name="Barry K."/>
            <person name="Bills G."/>
            <person name="Bluhm B."/>
            <person name="Cannon C."/>
            <person name="Castanera R."/>
            <person name="Culley D."/>
            <person name="Daum C."/>
            <person name="Ezra D."/>
            <person name="Gonzalez J."/>
            <person name="Henrissat B."/>
            <person name="Kuo A."/>
            <person name="Liang C."/>
            <person name="Lipzen A."/>
            <person name="Lutzoni F."/>
            <person name="Magnuson J."/>
            <person name="Mondo S."/>
            <person name="Nolan M."/>
            <person name="Ohm R."/>
            <person name="Pangilinan J."/>
            <person name="Park H.-J."/>
            <person name="Ramirez L."/>
            <person name="Alfaro M."/>
            <person name="Sun H."/>
            <person name="Tritt A."/>
            <person name="Yoshinaga Y."/>
            <person name="Zwiers L.-H."/>
            <person name="Turgeon B."/>
            <person name="Goodwin S."/>
            <person name="Spatafora J."/>
            <person name="Crous P."/>
            <person name="Grigoriev I."/>
        </authorList>
    </citation>
    <scope>NUCLEOTIDE SEQUENCE</scope>
    <source>
        <strain evidence="2">CBS 113818</strain>
    </source>
</reference>
<evidence type="ECO:0000313" key="3">
    <source>
        <dbReference type="Proteomes" id="UP000799424"/>
    </source>
</evidence>